<reference evidence="2" key="1">
    <citation type="journal article" date="2020" name="mSystems">
        <title>Genome- and Community-Level Interaction Insights into Carbon Utilization and Element Cycling Functions of Hydrothermarchaeota in Hydrothermal Sediment.</title>
        <authorList>
            <person name="Zhou Z."/>
            <person name="Liu Y."/>
            <person name="Xu W."/>
            <person name="Pan J."/>
            <person name="Luo Z.H."/>
            <person name="Li M."/>
        </authorList>
    </citation>
    <scope>NUCLEOTIDE SEQUENCE [LARGE SCALE GENOMIC DNA]</scope>
    <source>
        <strain evidence="2">SpSt-210</strain>
    </source>
</reference>
<evidence type="ECO:0000313" key="2">
    <source>
        <dbReference type="EMBL" id="HEG92434.1"/>
    </source>
</evidence>
<dbReference type="Pfam" id="PF11716">
    <property type="entry name" value="MDMPI_N"/>
    <property type="match status" value="1"/>
</dbReference>
<dbReference type="AlphaFoldDB" id="A0A831THY5"/>
<name>A0A831THY5_9BACT</name>
<dbReference type="GO" id="GO:0046872">
    <property type="term" value="F:metal ion binding"/>
    <property type="evidence" value="ECO:0007669"/>
    <property type="project" value="InterPro"/>
</dbReference>
<keyword evidence="2" id="KW-0413">Isomerase</keyword>
<dbReference type="InterPro" id="IPR024344">
    <property type="entry name" value="MDMPI_metal-binding"/>
</dbReference>
<dbReference type="EMBL" id="DSIY01000313">
    <property type="protein sequence ID" value="HEG92434.1"/>
    <property type="molecule type" value="Genomic_DNA"/>
</dbReference>
<dbReference type="NCBIfam" id="TIGR03083">
    <property type="entry name" value="maleylpyruvate isomerase family mycothiol-dependent enzyme"/>
    <property type="match status" value="1"/>
</dbReference>
<comment type="caution">
    <text evidence="2">The sequence shown here is derived from an EMBL/GenBank/DDBJ whole genome shotgun (WGS) entry which is preliminary data.</text>
</comment>
<gene>
    <name evidence="2" type="ORF">ENP34_13515</name>
</gene>
<proteinExistence type="predicted"/>
<dbReference type="SUPFAM" id="SSF109854">
    <property type="entry name" value="DinB/YfiT-like putative metalloenzymes"/>
    <property type="match status" value="1"/>
</dbReference>
<organism evidence="2">
    <name type="scientific">Thermorudis peleae</name>
    <dbReference type="NCBI Taxonomy" id="1382356"/>
    <lineage>
        <taxon>Bacteria</taxon>
        <taxon>Pseudomonadati</taxon>
        <taxon>Thermomicrobiota</taxon>
        <taxon>Thermomicrobia</taxon>
        <taxon>Thermomicrobia incertae sedis</taxon>
        <taxon>Thermorudis</taxon>
    </lineage>
</organism>
<feature type="domain" description="Mycothiol-dependent maleylpyruvate isomerase metal-binding" evidence="1">
    <location>
        <begin position="29"/>
        <end position="168"/>
    </location>
</feature>
<dbReference type="InterPro" id="IPR017517">
    <property type="entry name" value="Maleyloyr_isom"/>
</dbReference>
<dbReference type="GO" id="GO:0016853">
    <property type="term" value="F:isomerase activity"/>
    <property type="evidence" value="ECO:0007669"/>
    <property type="project" value="UniProtKB-KW"/>
</dbReference>
<evidence type="ECO:0000259" key="1">
    <source>
        <dbReference type="Pfam" id="PF11716"/>
    </source>
</evidence>
<accession>A0A831THY5</accession>
<protein>
    <submittedName>
        <fullName evidence="2">Maleylpyruvate isomerase family mycothiol-dependent enzyme</fullName>
    </submittedName>
</protein>
<dbReference type="Gene3D" id="1.20.120.450">
    <property type="entry name" value="dinb family like domain"/>
    <property type="match status" value="1"/>
</dbReference>
<sequence>MATVEQVPDRAQWDATNYSNKDRLLRVVREEARRVMELAERPEHWEAPTACGHWQVRDIVGHMVDVTEGYLKSFDIARSGGQAEPALGLRVMAKRLDERAQAFRSVPQSELLRRLRNDFERVMAIFEGLSADEWTGLQVPHAYMGPLPAFIYPVFQLMDYGVHGWDIREGLGLPNGLPGDVADFLAPFKFILWQVTTDTERVGSEPIQVGFRVSGRNGGTWRVTVTASGYAYEPCPPDELNAPTVFEFDPGSLVLTAFGRVRAGTAYGDQRLADRYRSLFFSI</sequence>
<keyword evidence="2" id="KW-0670">Pyruvate</keyword>
<dbReference type="InterPro" id="IPR034660">
    <property type="entry name" value="DinB/YfiT-like"/>
</dbReference>